<dbReference type="GeneID" id="100769346"/>
<protein>
    <recommendedName>
        <fullName evidence="3">Transmembrane protein 186</fullName>
    </recommendedName>
</protein>
<reference evidence="10" key="2">
    <citation type="submission" date="2013-03" db="EMBL/GenBank/DDBJ databases">
        <title>Chinese hamster genome sequenced from sorted chromosomes.</title>
        <authorList>
            <person name="Brinkrolf K."/>
            <person name="Rupp O."/>
            <person name="Laux H."/>
            <person name="Kollin F."/>
            <person name="Ernst W."/>
            <person name="Linke B."/>
            <person name="Kofler R."/>
            <person name="Romand S."/>
            <person name="Hesse F."/>
            <person name="Budach W.E."/>
            <person name="Galosy S."/>
            <person name="Muller D."/>
            <person name="Noll T."/>
            <person name="Wienberg J."/>
            <person name="Jostock T."/>
            <person name="Leonard M."/>
            <person name="Grillari J."/>
            <person name="Tauch A."/>
            <person name="Goesmann A."/>
            <person name="Helk B."/>
            <person name="Mott J.E."/>
            <person name="Puehler A."/>
            <person name="Borth N."/>
        </authorList>
    </citation>
    <scope>NUCLEOTIDE SEQUENCE</scope>
    <source>
        <strain evidence="10">17A/GY</strain>
    </source>
</reference>
<gene>
    <name evidence="13" type="primary">Tmem186</name>
    <name evidence="10" type="ORF">H671_7g18770</name>
</gene>
<sequence length="236" mass="27150">MRSSSFRGQVGLLFTAGDRIMSVFLRAVPRFQGPATWGRPLHRLWCCTGQGDSNRWVASKAPTLQEKPPGTETEKFHTIYRFRAIKRFGFLSRLKLAQTFLTVTALPPGLYWYSQGLLSVKSLYLMSGVSCFTLAMLCWMSYFFQRLVGFMYVNESGTVLRVAHLSFFGWRQDTYCAVSDIIPLSESKEHAQDLLVRIQQYGSKKTFYVTLRYGRILDRERFSQVFGNPTTLKKNN</sequence>
<evidence type="ECO:0000313" key="11">
    <source>
        <dbReference type="Proteomes" id="UP000030759"/>
    </source>
</evidence>
<comment type="similarity">
    <text evidence="2">Belongs to the TMEM186 family.</text>
</comment>
<evidence type="ECO:0000256" key="4">
    <source>
        <dbReference type="ARBA" id="ARBA00022692"/>
    </source>
</evidence>
<dbReference type="Proteomes" id="UP000030759">
    <property type="component" value="Unassembled WGS sequence"/>
</dbReference>
<evidence type="ECO:0000256" key="3">
    <source>
        <dbReference type="ARBA" id="ARBA00014604"/>
    </source>
</evidence>
<keyword evidence="4 9" id="KW-0812">Transmembrane</keyword>
<evidence type="ECO:0000256" key="7">
    <source>
        <dbReference type="ARBA" id="ARBA00023128"/>
    </source>
</evidence>
<dbReference type="KEGG" id="cge:100769346"/>
<evidence type="ECO:0000256" key="9">
    <source>
        <dbReference type="SAM" id="Phobius"/>
    </source>
</evidence>
<dbReference type="EMBL" id="KE682321">
    <property type="protein sequence ID" value="ERE67322.1"/>
    <property type="molecule type" value="Genomic_DNA"/>
</dbReference>
<dbReference type="PANTHER" id="PTHR13603:SF1">
    <property type="entry name" value="TRANSMEMBRANE PROTEIN 186"/>
    <property type="match status" value="1"/>
</dbReference>
<name>A0A061I0B2_CRIGR</name>
<keyword evidence="5" id="KW-0999">Mitochondrion inner membrane</keyword>
<keyword evidence="12" id="KW-1185">Reference proteome</keyword>
<dbReference type="GO" id="GO:0005743">
    <property type="term" value="C:mitochondrial inner membrane"/>
    <property type="evidence" value="ECO:0007669"/>
    <property type="project" value="UniProtKB-SubCell"/>
</dbReference>
<evidence type="ECO:0000256" key="2">
    <source>
        <dbReference type="ARBA" id="ARBA00007020"/>
    </source>
</evidence>
<reference evidence="13" key="5">
    <citation type="submission" date="2025-04" db="UniProtKB">
        <authorList>
            <consortium name="RefSeq"/>
        </authorList>
    </citation>
    <scope>IDENTIFICATION</scope>
    <source>
        <strain evidence="13">17A/GY</strain>
        <tissue evidence="13">Liver</tissue>
    </source>
</reference>
<evidence type="ECO:0000313" key="10">
    <source>
        <dbReference type="EMBL" id="ERE67322.1"/>
    </source>
</evidence>
<evidence type="ECO:0000313" key="13">
    <source>
        <dbReference type="RefSeq" id="XP_027279724.1"/>
    </source>
</evidence>
<dbReference type="CTD" id="25880"/>
<evidence type="ECO:0000256" key="6">
    <source>
        <dbReference type="ARBA" id="ARBA00022989"/>
    </source>
</evidence>
<dbReference type="Proteomes" id="UP001108280">
    <property type="component" value="Chromosome 7"/>
</dbReference>
<proteinExistence type="inferred from homology"/>
<reference evidence="12" key="3">
    <citation type="journal article" date="2018" name="Biotechnol. Bioeng.">
        <title>A reference genome of the Chinese hamster based on a hybrid assembly strategy.</title>
        <authorList>
            <person name="Rupp O."/>
            <person name="MacDonald M.L."/>
            <person name="Li S."/>
            <person name="Dhiman H."/>
            <person name="Polson S."/>
            <person name="Griep S."/>
            <person name="Heffner K."/>
            <person name="Hernandez I."/>
            <person name="Brinkrolf K."/>
            <person name="Jadhav V."/>
            <person name="Samoudi M."/>
            <person name="Hao H."/>
            <person name="Kingham B."/>
            <person name="Goesmann A."/>
            <person name="Betenbaugh M.J."/>
            <person name="Lewis N.E."/>
            <person name="Borth N."/>
            <person name="Lee K.H."/>
        </authorList>
    </citation>
    <scope>NUCLEOTIDE SEQUENCE [LARGE SCALE GENOMIC DNA]</scope>
    <source>
        <strain evidence="12">17A/GY</strain>
    </source>
</reference>
<evidence type="ECO:0000256" key="8">
    <source>
        <dbReference type="ARBA" id="ARBA00023136"/>
    </source>
</evidence>
<dbReference type="OrthoDB" id="6147888at2759"/>
<dbReference type="PANTHER" id="PTHR13603">
    <property type="entry name" value="TRANSMEMBRANE PROTEIN 186"/>
    <property type="match status" value="1"/>
</dbReference>
<reference evidence="11" key="1">
    <citation type="journal article" date="2013" name="Nat. Biotechnol.">
        <title>Chinese hamster genome sequenced from sorted chromosomes.</title>
        <authorList>
            <person name="Brinkrolf K."/>
            <person name="Rupp O."/>
            <person name="Laux H."/>
            <person name="Kollin F."/>
            <person name="Ernst W."/>
            <person name="Linke B."/>
            <person name="Kofler R."/>
            <person name="Romand S."/>
            <person name="Hesse F."/>
            <person name="Budach W.E."/>
            <person name="Galosy S."/>
            <person name="Muller D."/>
            <person name="Noll T."/>
            <person name="Wienberg J."/>
            <person name="Jostock T."/>
            <person name="Leonard M."/>
            <person name="Grillari J."/>
            <person name="Tauch A."/>
            <person name="Goesmann A."/>
            <person name="Helk B."/>
            <person name="Mott J.E."/>
            <person name="Puhler A."/>
            <person name="Borth N."/>
        </authorList>
    </citation>
    <scope>NUCLEOTIDE SEQUENCE [LARGE SCALE GENOMIC DNA]</scope>
    <source>
        <strain evidence="11">17A/GY</strain>
    </source>
</reference>
<comment type="subcellular location">
    <subcellularLocation>
        <location evidence="1">Mitochondrion inner membrane</location>
        <topology evidence="1">Multi-pass membrane protein</topology>
    </subcellularLocation>
</comment>
<evidence type="ECO:0000256" key="1">
    <source>
        <dbReference type="ARBA" id="ARBA00004448"/>
    </source>
</evidence>
<keyword evidence="6 9" id="KW-1133">Transmembrane helix</keyword>
<dbReference type="RefSeq" id="XP_027279724.1">
    <property type="nucleotide sequence ID" value="XM_027423923.2"/>
</dbReference>
<dbReference type="AlphaFoldDB" id="A0A061I0B2"/>
<keyword evidence="8 9" id="KW-0472">Membrane</keyword>
<dbReference type="InterPro" id="IPR026571">
    <property type="entry name" value="Tmem186"/>
</dbReference>
<evidence type="ECO:0000313" key="12">
    <source>
        <dbReference type="Proteomes" id="UP001108280"/>
    </source>
</evidence>
<evidence type="ECO:0000256" key="5">
    <source>
        <dbReference type="ARBA" id="ARBA00022792"/>
    </source>
</evidence>
<accession>A0A061I0B2</accession>
<keyword evidence="7" id="KW-0496">Mitochondrion</keyword>
<feature type="transmembrane region" description="Helical" evidence="9">
    <location>
        <begin position="90"/>
        <end position="111"/>
    </location>
</feature>
<feature type="transmembrane region" description="Helical" evidence="9">
    <location>
        <begin position="123"/>
        <end position="144"/>
    </location>
</feature>
<organism evidence="10 11">
    <name type="scientific">Cricetulus griseus</name>
    <name type="common">Chinese hamster</name>
    <name type="synonym">Cricetulus barabensis griseus</name>
    <dbReference type="NCBI Taxonomy" id="10029"/>
    <lineage>
        <taxon>Eukaryota</taxon>
        <taxon>Metazoa</taxon>
        <taxon>Chordata</taxon>
        <taxon>Craniata</taxon>
        <taxon>Vertebrata</taxon>
        <taxon>Euteleostomi</taxon>
        <taxon>Mammalia</taxon>
        <taxon>Eutheria</taxon>
        <taxon>Euarchontoglires</taxon>
        <taxon>Glires</taxon>
        <taxon>Rodentia</taxon>
        <taxon>Myomorpha</taxon>
        <taxon>Muroidea</taxon>
        <taxon>Cricetidae</taxon>
        <taxon>Cricetinae</taxon>
        <taxon>Cricetulus</taxon>
    </lineage>
</organism>
<reference evidence="12" key="4">
    <citation type="journal article" date="2020" name="Biotechnol. Bioeng.">
        <title>Chromosome-scale scaffolds for the Chinese hamster reference genome assembly to facilitate the study of the CHO epigenome.</title>
        <authorList>
            <person name="Hilliard W."/>
            <person name="MacDonald M."/>
            <person name="Lee K.H."/>
        </authorList>
    </citation>
    <scope>NUCLEOTIDE SEQUENCE [LARGE SCALE GENOMIC DNA]</scope>
    <source>
        <strain evidence="12">17A/GY</strain>
    </source>
</reference>